<evidence type="ECO:0000256" key="1">
    <source>
        <dbReference type="ARBA" id="ARBA00009437"/>
    </source>
</evidence>
<name>A0AAJ2EV25_9PSED</name>
<evidence type="ECO:0000256" key="2">
    <source>
        <dbReference type="ARBA" id="ARBA00023015"/>
    </source>
</evidence>
<reference evidence="6" key="1">
    <citation type="submission" date="2023-08" db="EMBL/GenBank/DDBJ databases">
        <title>Functional and genomic diversity of the sorghum phyllosphere microbiome.</title>
        <authorList>
            <person name="Shade A."/>
        </authorList>
    </citation>
    <scope>NUCLEOTIDE SEQUENCE</scope>
    <source>
        <strain evidence="6">SORGH_AS_0201</strain>
    </source>
</reference>
<dbReference type="InterPro" id="IPR000847">
    <property type="entry name" value="LysR_HTH_N"/>
</dbReference>
<evidence type="ECO:0000256" key="3">
    <source>
        <dbReference type="ARBA" id="ARBA00023125"/>
    </source>
</evidence>
<dbReference type="PRINTS" id="PR00039">
    <property type="entry name" value="HTHLYSR"/>
</dbReference>
<comment type="caution">
    <text evidence="6">The sequence shown here is derived from an EMBL/GenBank/DDBJ whole genome shotgun (WGS) entry which is preliminary data.</text>
</comment>
<dbReference type="InterPro" id="IPR036388">
    <property type="entry name" value="WH-like_DNA-bd_sf"/>
</dbReference>
<keyword evidence="4" id="KW-0804">Transcription</keyword>
<evidence type="ECO:0000259" key="5">
    <source>
        <dbReference type="PROSITE" id="PS50931"/>
    </source>
</evidence>
<comment type="similarity">
    <text evidence="1">Belongs to the LysR transcriptional regulatory family.</text>
</comment>
<dbReference type="PROSITE" id="PS50931">
    <property type="entry name" value="HTH_LYSR"/>
    <property type="match status" value="1"/>
</dbReference>
<gene>
    <name evidence="6" type="ORF">QE440_000900</name>
</gene>
<evidence type="ECO:0000256" key="4">
    <source>
        <dbReference type="ARBA" id="ARBA00023163"/>
    </source>
</evidence>
<accession>A0AAJ2EV25</accession>
<dbReference type="PANTHER" id="PTHR30537:SF3">
    <property type="entry name" value="TRANSCRIPTIONAL REGULATORY PROTEIN"/>
    <property type="match status" value="1"/>
</dbReference>
<dbReference type="InterPro" id="IPR058163">
    <property type="entry name" value="LysR-type_TF_proteobact-type"/>
</dbReference>
<dbReference type="SUPFAM" id="SSF53850">
    <property type="entry name" value="Periplasmic binding protein-like II"/>
    <property type="match status" value="1"/>
</dbReference>
<dbReference type="InterPro" id="IPR005119">
    <property type="entry name" value="LysR_subst-bd"/>
</dbReference>
<dbReference type="RefSeq" id="WP_309755782.1">
    <property type="nucleotide sequence ID" value="NZ_JAVJAF010000001.1"/>
</dbReference>
<dbReference type="EMBL" id="JAVJAF010000001">
    <property type="protein sequence ID" value="MDR6233159.1"/>
    <property type="molecule type" value="Genomic_DNA"/>
</dbReference>
<dbReference type="Proteomes" id="UP001268036">
    <property type="component" value="Unassembled WGS sequence"/>
</dbReference>
<keyword evidence="3 6" id="KW-0238">DNA-binding</keyword>
<organism evidence="6 7">
    <name type="scientific">Pseudomonas oryzihabitans</name>
    <dbReference type="NCBI Taxonomy" id="47885"/>
    <lineage>
        <taxon>Bacteria</taxon>
        <taxon>Pseudomonadati</taxon>
        <taxon>Pseudomonadota</taxon>
        <taxon>Gammaproteobacteria</taxon>
        <taxon>Pseudomonadales</taxon>
        <taxon>Pseudomonadaceae</taxon>
        <taxon>Pseudomonas</taxon>
    </lineage>
</organism>
<dbReference type="Pfam" id="PF00126">
    <property type="entry name" value="HTH_1"/>
    <property type="match status" value="1"/>
</dbReference>
<feature type="domain" description="HTH lysR-type" evidence="5">
    <location>
        <begin position="6"/>
        <end position="63"/>
    </location>
</feature>
<dbReference type="PANTHER" id="PTHR30537">
    <property type="entry name" value="HTH-TYPE TRANSCRIPTIONAL REGULATOR"/>
    <property type="match status" value="1"/>
</dbReference>
<dbReference type="SUPFAM" id="SSF46785">
    <property type="entry name" value="Winged helix' DNA-binding domain"/>
    <property type="match status" value="1"/>
</dbReference>
<dbReference type="InterPro" id="IPR036390">
    <property type="entry name" value="WH_DNA-bd_sf"/>
</dbReference>
<sequence>MLAKHLNWDDLRIFLELARAGSLARAAKRLKIDQSTVSRRLAHLEHALGASLFERTPKGLQLNTLGHQVLAATDPMDSAYAAALASLGGQAREAAGPVRIGTMEGIASLYLTQHLPRFTLSHPRITLELVTSTQQLHVTRREADIFLSFFQPSGSGLDVEHLGRFALHLYASAPYLARLGEPRTAAELSAHEFVGYIDDLVQIEAVRWLEEAVPDAQTVFQSSSMLAQMFAAAAGSGLVLLPEFAGAQRFGLQRILAQEVEIRRDLWLSVHHDLRYAPRIKAVVGFLQQLFASDPLYAY</sequence>
<dbReference type="AlphaFoldDB" id="A0AAJ2EV25"/>
<evidence type="ECO:0000313" key="6">
    <source>
        <dbReference type="EMBL" id="MDR6233159.1"/>
    </source>
</evidence>
<dbReference type="GO" id="GO:0043565">
    <property type="term" value="F:sequence-specific DNA binding"/>
    <property type="evidence" value="ECO:0007669"/>
    <property type="project" value="TreeGrafter"/>
</dbReference>
<proteinExistence type="inferred from homology"/>
<dbReference type="Gene3D" id="3.40.190.290">
    <property type="match status" value="1"/>
</dbReference>
<dbReference type="Gene3D" id="1.10.10.10">
    <property type="entry name" value="Winged helix-like DNA-binding domain superfamily/Winged helix DNA-binding domain"/>
    <property type="match status" value="1"/>
</dbReference>
<protein>
    <submittedName>
        <fullName evidence="6">DNA-binding transcriptional LysR family regulator</fullName>
    </submittedName>
</protein>
<evidence type="ECO:0000313" key="7">
    <source>
        <dbReference type="Proteomes" id="UP001268036"/>
    </source>
</evidence>
<keyword evidence="2" id="KW-0805">Transcription regulation</keyword>
<dbReference type="Pfam" id="PF03466">
    <property type="entry name" value="LysR_substrate"/>
    <property type="match status" value="1"/>
</dbReference>
<dbReference type="GO" id="GO:0006351">
    <property type="term" value="P:DNA-templated transcription"/>
    <property type="evidence" value="ECO:0007669"/>
    <property type="project" value="TreeGrafter"/>
</dbReference>
<dbReference type="GO" id="GO:0003700">
    <property type="term" value="F:DNA-binding transcription factor activity"/>
    <property type="evidence" value="ECO:0007669"/>
    <property type="project" value="InterPro"/>
</dbReference>